<organism evidence="2 7">
    <name type="scientific">Burkholderia pseudomultivorans</name>
    <dbReference type="NCBI Taxonomy" id="1207504"/>
    <lineage>
        <taxon>Bacteria</taxon>
        <taxon>Pseudomonadati</taxon>
        <taxon>Pseudomonadota</taxon>
        <taxon>Betaproteobacteria</taxon>
        <taxon>Burkholderiales</taxon>
        <taxon>Burkholderiaceae</taxon>
        <taxon>Burkholderia</taxon>
        <taxon>Burkholderia cepacia complex</taxon>
    </lineage>
</organism>
<dbReference type="SUPFAM" id="SSF69118">
    <property type="entry name" value="AhpD-like"/>
    <property type="match status" value="1"/>
</dbReference>
<dbReference type="Gene3D" id="1.20.1290.10">
    <property type="entry name" value="AhpD-like"/>
    <property type="match status" value="1"/>
</dbReference>
<sequence length="128" mass="14522">MDDQQRYEAGMKVRRAVLGDAHVDRSIENRTEVTEEFQNLITRYAWGEIWTREGLPRHTRSLLTIAMMVALNRGEELALHLRAARNNGVTRDEIKEVLLQTAIYCGVPAANSAFHLADKIFKEQDGAA</sequence>
<name>A0A132EC69_9BURK</name>
<dbReference type="OrthoDB" id="9801400at2"/>
<accession>A0A132EC69</accession>
<dbReference type="InterPro" id="IPR029032">
    <property type="entry name" value="AhpD-like"/>
</dbReference>
<dbReference type="GeneID" id="93169738"/>
<evidence type="ECO:0000313" key="3">
    <source>
        <dbReference type="EMBL" id="KWF67688.1"/>
    </source>
</evidence>
<dbReference type="RefSeq" id="WP_009688282.1">
    <property type="nucleotide sequence ID" value="NZ_CABVPP010000016.1"/>
</dbReference>
<dbReference type="EMBL" id="VJSY01000037">
    <property type="protein sequence ID" value="MDR8756126.1"/>
    <property type="molecule type" value="Genomic_DNA"/>
</dbReference>
<evidence type="ECO:0000259" key="1">
    <source>
        <dbReference type="Pfam" id="PF02627"/>
    </source>
</evidence>
<evidence type="ECO:0000313" key="2">
    <source>
        <dbReference type="EMBL" id="KWF24736.1"/>
    </source>
</evidence>
<dbReference type="InterPro" id="IPR012788">
    <property type="entry name" value="Decarb_PcaC"/>
</dbReference>
<dbReference type="AlphaFoldDB" id="A0A132EC69"/>
<evidence type="ECO:0000313" key="9">
    <source>
        <dbReference type="Proteomes" id="UP001248067"/>
    </source>
</evidence>
<dbReference type="Proteomes" id="UP001248067">
    <property type="component" value="Unassembled WGS sequence"/>
</dbReference>
<dbReference type="EMBL" id="LPJX01000029">
    <property type="protein sequence ID" value="KWF67688.1"/>
    <property type="molecule type" value="Genomic_DNA"/>
</dbReference>
<dbReference type="Proteomes" id="UP000062912">
    <property type="component" value="Unassembled WGS sequence"/>
</dbReference>
<protein>
    <submittedName>
        <fullName evidence="2">4-carboxymuconolactone decarboxylase</fullName>
    </submittedName>
</protein>
<evidence type="ECO:0000313" key="6">
    <source>
        <dbReference type="Proteomes" id="UP000061512"/>
    </source>
</evidence>
<evidence type="ECO:0000313" key="4">
    <source>
        <dbReference type="EMBL" id="MDR8756126.1"/>
    </source>
</evidence>
<dbReference type="PANTHER" id="PTHR33570:SF2">
    <property type="entry name" value="CARBOXYMUCONOLACTONE DECARBOXYLASE-LIKE DOMAIN-CONTAINING PROTEIN"/>
    <property type="match status" value="1"/>
</dbReference>
<reference evidence="5 8" key="3">
    <citation type="submission" date="2019-09" db="EMBL/GenBank/DDBJ databases">
        <authorList>
            <person name="Depoorter E."/>
        </authorList>
    </citation>
    <scope>NUCLEOTIDE SEQUENCE [LARGE SCALE GENOMIC DNA]</scope>
    <source>
        <strain evidence="5">LMG 26883</strain>
    </source>
</reference>
<reference evidence="4 9" key="2">
    <citation type="submission" date="2019-06" db="EMBL/GenBank/DDBJ databases">
        <title>Evolution of Burkholderia multivorans in the lungs of Cystic Fibrosis patients.</title>
        <authorList>
            <person name="Moreira L.M."/>
        </authorList>
    </citation>
    <scope>NUCLEOTIDE SEQUENCE [LARGE SCALE GENOMIC DNA]</scope>
    <source>
        <strain evidence="4 9">VC13239</strain>
    </source>
</reference>
<dbReference type="GO" id="GO:0051920">
    <property type="term" value="F:peroxiredoxin activity"/>
    <property type="evidence" value="ECO:0007669"/>
    <property type="project" value="InterPro"/>
</dbReference>
<dbReference type="Proteomes" id="UP000061512">
    <property type="component" value="Unassembled WGS sequence"/>
</dbReference>
<dbReference type="InterPro" id="IPR003779">
    <property type="entry name" value="CMD-like"/>
</dbReference>
<dbReference type="Proteomes" id="UP000494162">
    <property type="component" value="Unassembled WGS sequence"/>
</dbReference>
<evidence type="ECO:0000313" key="5">
    <source>
        <dbReference type="EMBL" id="VWB57903.1"/>
    </source>
</evidence>
<dbReference type="EMBL" id="CABVPP010000016">
    <property type="protein sequence ID" value="VWB57903.1"/>
    <property type="molecule type" value="Genomic_DNA"/>
</dbReference>
<dbReference type="NCBIfam" id="TIGR02425">
    <property type="entry name" value="decarb_PcaC"/>
    <property type="match status" value="1"/>
</dbReference>
<feature type="domain" description="Carboxymuconolactone decarboxylase-like" evidence="1">
    <location>
        <begin position="36"/>
        <end position="118"/>
    </location>
</feature>
<reference evidence="6 7" key="1">
    <citation type="submission" date="2015-11" db="EMBL/GenBank/DDBJ databases">
        <title>Expanding the genomic diversity of Burkholderia species for the development of highly accurate diagnostics.</title>
        <authorList>
            <person name="Sahl J."/>
            <person name="Keim P."/>
            <person name="Wagner D."/>
        </authorList>
    </citation>
    <scope>NUCLEOTIDE SEQUENCE [LARGE SCALE GENOMIC DNA]</scope>
    <source>
        <strain evidence="2 7">MSMB368WGS</strain>
        <strain evidence="3 6">MSMB574WGS</strain>
    </source>
</reference>
<dbReference type="EMBL" id="LPJR01000057">
    <property type="protein sequence ID" value="KWF24736.1"/>
    <property type="molecule type" value="Genomic_DNA"/>
</dbReference>
<evidence type="ECO:0000313" key="7">
    <source>
        <dbReference type="Proteomes" id="UP000062912"/>
    </source>
</evidence>
<gene>
    <name evidence="5" type="ORF">BPS26883_02712</name>
    <name evidence="4" type="ORF">FEQ00_04559</name>
    <name evidence="2" type="ORF">WT56_22945</name>
    <name evidence="3" type="ORF">WT57_16600</name>
</gene>
<dbReference type="Pfam" id="PF02627">
    <property type="entry name" value="CMD"/>
    <property type="match status" value="1"/>
</dbReference>
<evidence type="ECO:0000313" key="8">
    <source>
        <dbReference type="Proteomes" id="UP000494162"/>
    </source>
</evidence>
<dbReference type="InterPro" id="IPR052512">
    <property type="entry name" value="4CMD/NDH-1_regulator"/>
</dbReference>
<proteinExistence type="predicted"/>
<keyword evidence="9" id="KW-1185">Reference proteome</keyword>
<dbReference type="PANTHER" id="PTHR33570">
    <property type="entry name" value="4-CARBOXYMUCONOLACTONE DECARBOXYLASE FAMILY PROTEIN"/>
    <property type="match status" value="1"/>
</dbReference>
<dbReference type="KEGG" id="bpsl:WS57_12630"/>